<proteinExistence type="predicted"/>
<keyword evidence="1" id="KW-0812">Transmembrane</keyword>
<keyword evidence="3" id="KW-1185">Reference proteome</keyword>
<comment type="caution">
    <text evidence="2">The sequence shown here is derived from an EMBL/GenBank/DDBJ whole genome shotgun (WGS) entry which is preliminary data.</text>
</comment>
<dbReference type="Proteomes" id="UP000574769">
    <property type="component" value="Unassembled WGS sequence"/>
</dbReference>
<keyword evidence="1" id="KW-0472">Membrane</keyword>
<feature type="transmembrane region" description="Helical" evidence="1">
    <location>
        <begin position="47"/>
        <end position="65"/>
    </location>
</feature>
<dbReference type="AlphaFoldDB" id="A0A7W7AJY7"/>
<evidence type="ECO:0000313" key="3">
    <source>
        <dbReference type="Proteomes" id="UP000574769"/>
    </source>
</evidence>
<dbReference type="RefSeq" id="WP_184113591.1">
    <property type="nucleotide sequence ID" value="NZ_JACHNY010000003.1"/>
</dbReference>
<evidence type="ECO:0000256" key="1">
    <source>
        <dbReference type="SAM" id="Phobius"/>
    </source>
</evidence>
<dbReference type="EMBL" id="JACHNY010000003">
    <property type="protein sequence ID" value="MBB4617595.1"/>
    <property type="molecule type" value="Genomic_DNA"/>
</dbReference>
<gene>
    <name evidence="2" type="ORF">GGQ96_001723</name>
</gene>
<organism evidence="2 3">
    <name type="scientific">Sphingomonas abaci</name>
    <dbReference type="NCBI Taxonomy" id="237611"/>
    <lineage>
        <taxon>Bacteria</taxon>
        <taxon>Pseudomonadati</taxon>
        <taxon>Pseudomonadota</taxon>
        <taxon>Alphaproteobacteria</taxon>
        <taxon>Sphingomonadales</taxon>
        <taxon>Sphingomonadaceae</taxon>
        <taxon>Sphingomonas</taxon>
    </lineage>
</organism>
<evidence type="ECO:0000313" key="2">
    <source>
        <dbReference type="EMBL" id="MBB4617595.1"/>
    </source>
</evidence>
<protein>
    <submittedName>
        <fullName evidence="2">Uncharacterized protein</fullName>
    </submittedName>
</protein>
<name>A0A7W7AJY7_9SPHN</name>
<sequence length="124" mass="13095">MAAIVVALLGFWAVMRLAPATPAARVIHDALVVRPARRLDRIGRGHVTLLVLAAMLIPATAWLAGRDSVPLAGMALPELASWAATFEVTTLIDLAVAGMATGASLRFGWAVRMGRRWRRSGGAG</sequence>
<keyword evidence="1" id="KW-1133">Transmembrane helix</keyword>
<reference evidence="2 3" key="1">
    <citation type="submission" date="2020-08" db="EMBL/GenBank/DDBJ databases">
        <title>Genomic Encyclopedia of Type Strains, Phase IV (KMG-IV): sequencing the most valuable type-strain genomes for metagenomic binning, comparative biology and taxonomic classification.</title>
        <authorList>
            <person name="Goeker M."/>
        </authorList>
    </citation>
    <scope>NUCLEOTIDE SEQUENCE [LARGE SCALE GENOMIC DNA]</scope>
    <source>
        <strain evidence="2 3">DSM 15867</strain>
    </source>
</reference>
<accession>A0A7W7AJY7</accession>